<dbReference type="AlphaFoldDB" id="A0A6V8LTF9"/>
<dbReference type="EMBL" id="BLTE01000003">
    <property type="protein sequence ID" value="GFK93096.1"/>
    <property type="molecule type" value="Genomic_DNA"/>
</dbReference>
<dbReference type="EC" id="3.1.3.5" evidence="6"/>
<evidence type="ECO:0000256" key="4">
    <source>
        <dbReference type="ARBA" id="ARBA00022741"/>
    </source>
</evidence>
<dbReference type="RefSeq" id="WP_173081796.1">
    <property type="nucleotide sequence ID" value="NZ_BLTE01000003.1"/>
</dbReference>
<evidence type="ECO:0000313" key="9">
    <source>
        <dbReference type="Proteomes" id="UP000494245"/>
    </source>
</evidence>
<dbReference type="SUPFAM" id="SSF64167">
    <property type="entry name" value="SurE-like"/>
    <property type="match status" value="1"/>
</dbReference>
<keyword evidence="9" id="KW-1185">Reference proteome</keyword>
<reference evidence="8 9" key="2">
    <citation type="submission" date="2020-05" db="EMBL/GenBank/DDBJ databases">
        <title>Draft genome sequence of Desulfovibrio sp. strainFSS-1.</title>
        <authorList>
            <person name="Shimoshige H."/>
            <person name="Kobayashi H."/>
            <person name="Maekawa T."/>
        </authorList>
    </citation>
    <scope>NUCLEOTIDE SEQUENCE [LARGE SCALE GENOMIC DNA]</scope>
    <source>
        <strain evidence="8 9">SIID29052-01</strain>
    </source>
</reference>
<evidence type="ECO:0000313" key="8">
    <source>
        <dbReference type="EMBL" id="GFK93096.1"/>
    </source>
</evidence>
<comment type="catalytic activity">
    <reaction evidence="1 6">
        <text>a ribonucleoside 5'-phosphate + H2O = a ribonucleoside + phosphate</text>
        <dbReference type="Rhea" id="RHEA:12484"/>
        <dbReference type="ChEBI" id="CHEBI:15377"/>
        <dbReference type="ChEBI" id="CHEBI:18254"/>
        <dbReference type="ChEBI" id="CHEBI:43474"/>
        <dbReference type="ChEBI" id="CHEBI:58043"/>
        <dbReference type="EC" id="3.1.3.5"/>
    </reaction>
</comment>
<dbReference type="InterPro" id="IPR030048">
    <property type="entry name" value="SurE"/>
</dbReference>
<name>A0A6V8LTF9_9BACT</name>
<feature type="binding site" evidence="6">
    <location>
        <position position="101"/>
    </location>
    <ligand>
        <name>a divalent metal cation</name>
        <dbReference type="ChEBI" id="CHEBI:60240"/>
    </ligand>
</feature>
<organism evidence="8 9">
    <name type="scientific">Fundidesulfovibrio magnetotacticus</name>
    <dbReference type="NCBI Taxonomy" id="2730080"/>
    <lineage>
        <taxon>Bacteria</taxon>
        <taxon>Pseudomonadati</taxon>
        <taxon>Thermodesulfobacteriota</taxon>
        <taxon>Desulfovibrionia</taxon>
        <taxon>Desulfovibrionales</taxon>
        <taxon>Desulfovibrionaceae</taxon>
        <taxon>Fundidesulfovibrio</taxon>
    </lineage>
</organism>
<dbReference type="InterPro" id="IPR036523">
    <property type="entry name" value="SurE-like_sf"/>
</dbReference>
<dbReference type="GO" id="GO:0005737">
    <property type="term" value="C:cytoplasm"/>
    <property type="evidence" value="ECO:0007669"/>
    <property type="project" value="UniProtKB-SubCell"/>
</dbReference>
<evidence type="ECO:0000256" key="5">
    <source>
        <dbReference type="ARBA" id="ARBA00022801"/>
    </source>
</evidence>
<feature type="binding site" evidence="6">
    <location>
        <position position="11"/>
    </location>
    <ligand>
        <name>a divalent metal cation</name>
        <dbReference type="ChEBI" id="CHEBI:60240"/>
    </ligand>
</feature>
<feature type="binding site" evidence="6">
    <location>
        <position position="12"/>
    </location>
    <ligand>
        <name>a divalent metal cation</name>
        <dbReference type="ChEBI" id="CHEBI:60240"/>
    </ligand>
</feature>
<evidence type="ECO:0000256" key="3">
    <source>
        <dbReference type="ARBA" id="ARBA00022723"/>
    </source>
</evidence>
<accession>A0A6V8LTF9</accession>
<dbReference type="GO" id="GO:0000166">
    <property type="term" value="F:nucleotide binding"/>
    <property type="evidence" value="ECO:0007669"/>
    <property type="project" value="UniProtKB-KW"/>
</dbReference>
<comment type="function">
    <text evidence="6">Nucleotidase that shows phosphatase activity on nucleoside 5'-monophosphates.</text>
</comment>
<evidence type="ECO:0000256" key="1">
    <source>
        <dbReference type="ARBA" id="ARBA00000815"/>
    </source>
</evidence>
<evidence type="ECO:0000256" key="2">
    <source>
        <dbReference type="ARBA" id="ARBA00011062"/>
    </source>
</evidence>
<comment type="subcellular location">
    <subcellularLocation>
        <location evidence="6">Cytoplasm</location>
    </subcellularLocation>
</comment>
<dbReference type="NCBIfam" id="TIGR00087">
    <property type="entry name" value="surE"/>
    <property type="match status" value="1"/>
</dbReference>
<dbReference type="PANTHER" id="PTHR30457">
    <property type="entry name" value="5'-NUCLEOTIDASE SURE"/>
    <property type="match status" value="1"/>
</dbReference>
<feature type="domain" description="Survival protein SurE-like phosphatase/nucleotidase" evidence="7">
    <location>
        <begin position="6"/>
        <end position="195"/>
    </location>
</feature>
<dbReference type="Proteomes" id="UP000494245">
    <property type="component" value="Unassembled WGS sequence"/>
</dbReference>
<dbReference type="InterPro" id="IPR002828">
    <property type="entry name" value="SurE-like_Pase/nucleotidase"/>
</dbReference>
<dbReference type="GO" id="GO:0046872">
    <property type="term" value="F:metal ion binding"/>
    <property type="evidence" value="ECO:0007669"/>
    <property type="project" value="UniProtKB-UniRule"/>
</dbReference>
<evidence type="ECO:0000259" key="7">
    <source>
        <dbReference type="Pfam" id="PF01975"/>
    </source>
</evidence>
<comment type="caution">
    <text evidence="8">The sequence shown here is derived from an EMBL/GenBank/DDBJ whole genome shotgun (WGS) entry which is preliminary data.</text>
</comment>
<dbReference type="GO" id="GO:0008253">
    <property type="term" value="F:5'-nucleotidase activity"/>
    <property type="evidence" value="ECO:0007669"/>
    <property type="project" value="UniProtKB-UniRule"/>
</dbReference>
<comment type="caution">
    <text evidence="6">Lacks conserved residue(s) required for the propagation of feature annotation.</text>
</comment>
<comment type="similarity">
    <text evidence="2 6">Belongs to the SurE nucleotidase family.</text>
</comment>
<keyword evidence="4 6" id="KW-0547">Nucleotide-binding</keyword>
<dbReference type="Pfam" id="PF01975">
    <property type="entry name" value="SurE"/>
    <property type="match status" value="1"/>
</dbReference>
<gene>
    <name evidence="8" type="primary">surE_1</name>
    <name evidence="6" type="synonym">surE</name>
    <name evidence="8" type="ORF">NNJEOMEG_00925</name>
</gene>
<keyword evidence="6" id="KW-0963">Cytoplasm</keyword>
<proteinExistence type="inferred from homology"/>
<protein>
    <recommendedName>
        <fullName evidence="6">5'-nucleotidase SurE</fullName>
        <ecNumber evidence="6">3.1.3.5</ecNumber>
    </recommendedName>
    <alternativeName>
        <fullName evidence="6">Nucleoside 5'-monophosphate phosphohydrolase</fullName>
    </alternativeName>
</protein>
<keyword evidence="3 6" id="KW-0479">Metal-binding</keyword>
<reference evidence="8 9" key="1">
    <citation type="submission" date="2020-04" db="EMBL/GenBank/DDBJ databases">
        <authorList>
            <consortium name="Desulfovibrio sp. FSS-1 genome sequencing consortium"/>
            <person name="Shimoshige H."/>
            <person name="Kobayashi H."/>
            <person name="Maekawa T."/>
        </authorList>
    </citation>
    <scope>NUCLEOTIDE SEQUENCE [LARGE SCALE GENOMIC DNA]</scope>
    <source>
        <strain evidence="8 9">SIID29052-01</strain>
    </source>
</reference>
<comment type="cofactor">
    <cofactor evidence="6">
        <name>a divalent metal cation</name>
        <dbReference type="ChEBI" id="CHEBI:60240"/>
    </cofactor>
    <text evidence="6">Binds 1 divalent metal cation per subunit.</text>
</comment>
<dbReference type="PANTHER" id="PTHR30457:SF0">
    <property type="entry name" value="PHOSPHATASE, PUTATIVE (AFU_ORTHOLOGUE AFUA_4G01070)-RELATED"/>
    <property type="match status" value="1"/>
</dbReference>
<dbReference type="Gene3D" id="3.40.1210.10">
    <property type="entry name" value="Survival protein SurE-like phosphatase/nucleotidase"/>
    <property type="match status" value="1"/>
</dbReference>
<dbReference type="HAMAP" id="MF_00060">
    <property type="entry name" value="SurE"/>
    <property type="match status" value="1"/>
</dbReference>
<sequence>MKTPRILLTNDDGIRSPGLEAAARALHAEGALRVAAPLHQQTSMGRAHAGSPDASLAPHPFRVLGRDLEAYACDATPASALAHALHVFPGEIPDLVVSGINYGENLGANVTSSGTVGAALEAAARGIPAIAVSLETPVDCHRRYAPLDWEAAVHFLRRFARILLADGLPADVHVLKIDVPLAATPDTPWRLTRLSPHLFYEPSIPDATPASKRGDIVIRKRRCDADHPDTDAYALAVDGVVSVTPLTLDLTARASFSSLESWLNGS</sequence>
<evidence type="ECO:0000256" key="6">
    <source>
        <dbReference type="HAMAP-Rule" id="MF_00060"/>
    </source>
</evidence>
<keyword evidence="5 6" id="KW-0378">Hydrolase</keyword>